<reference evidence="7 8" key="1">
    <citation type="journal article" date="2015" name="Stand. Genomic Sci.">
        <title>Genomic Encyclopedia of Bacterial and Archaeal Type Strains, Phase III: the genomes of soil and plant-associated and newly described type strains.</title>
        <authorList>
            <person name="Whitman W.B."/>
            <person name="Woyke T."/>
            <person name="Klenk H.P."/>
            <person name="Zhou Y."/>
            <person name="Lilburn T.G."/>
            <person name="Beck B.J."/>
            <person name="De Vos P."/>
            <person name="Vandamme P."/>
            <person name="Eisen J.A."/>
            <person name="Garrity G."/>
            <person name="Hugenholtz P."/>
            <person name="Kyrpides N.C."/>
        </authorList>
    </citation>
    <scope>NUCLEOTIDE SEQUENCE [LARGE SCALE GENOMIC DNA]</scope>
    <source>
        <strain evidence="7 8">CGMCC 1.7748</strain>
    </source>
</reference>
<dbReference type="InterPro" id="IPR010583">
    <property type="entry name" value="MipA"/>
</dbReference>
<feature type="signal peptide" evidence="6">
    <location>
        <begin position="1"/>
        <end position="24"/>
    </location>
</feature>
<dbReference type="AlphaFoldDB" id="A0A562KN22"/>
<keyword evidence="8" id="KW-1185">Reference proteome</keyword>
<evidence type="ECO:0000313" key="8">
    <source>
        <dbReference type="Proteomes" id="UP000316624"/>
    </source>
</evidence>
<dbReference type="RefSeq" id="WP_021245785.1">
    <property type="nucleotide sequence ID" value="NZ_JACIIY010000008.1"/>
</dbReference>
<keyword evidence="5" id="KW-0998">Cell outer membrane</keyword>
<dbReference type="PANTHER" id="PTHR38776">
    <property type="entry name" value="MLTA-INTERACTING PROTEIN-RELATED"/>
    <property type="match status" value="1"/>
</dbReference>
<evidence type="ECO:0000256" key="1">
    <source>
        <dbReference type="ARBA" id="ARBA00004442"/>
    </source>
</evidence>
<dbReference type="Pfam" id="PF06629">
    <property type="entry name" value="MipA"/>
    <property type="match status" value="1"/>
</dbReference>
<gene>
    <name evidence="7" type="ORF">IQ35_00733</name>
</gene>
<dbReference type="PANTHER" id="PTHR38776:SF1">
    <property type="entry name" value="MLTA-INTERACTING PROTEIN-RELATED"/>
    <property type="match status" value="1"/>
</dbReference>
<comment type="subcellular location">
    <subcellularLocation>
        <location evidence="1">Cell outer membrane</location>
    </subcellularLocation>
</comment>
<comment type="caution">
    <text evidence="7">The sequence shown here is derived from an EMBL/GenBank/DDBJ whole genome shotgun (WGS) entry which is preliminary data.</text>
</comment>
<protein>
    <submittedName>
        <fullName evidence="7">Outer membrane scaffolding protein for murein synthesis (MipA/OmpV family)</fullName>
    </submittedName>
</protein>
<comment type="similarity">
    <text evidence="2">Belongs to the MipA/OmpV family.</text>
</comment>
<accession>A0A562KN22</accession>
<dbReference type="GO" id="GO:0009279">
    <property type="term" value="C:cell outer membrane"/>
    <property type="evidence" value="ECO:0007669"/>
    <property type="project" value="UniProtKB-SubCell"/>
</dbReference>
<keyword evidence="3 6" id="KW-0732">Signal</keyword>
<evidence type="ECO:0000313" key="7">
    <source>
        <dbReference type="EMBL" id="TWH96801.1"/>
    </source>
</evidence>
<proteinExistence type="inferred from homology"/>
<keyword evidence="4" id="KW-0472">Membrane</keyword>
<evidence type="ECO:0000256" key="2">
    <source>
        <dbReference type="ARBA" id="ARBA00005722"/>
    </source>
</evidence>
<dbReference type="Proteomes" id="UP000316624">
    <property type="component" value="Unassembled WGS sequence"/>
</dbReference>
<evidence type="ECO:0000256" key="5">
    <source>
        <dbReference type="ARBA" id="ARBA00023237"/>
    </source>
</evidence>
<evidence type="ECO:0000256" key="4">
    <source>
        <dbReference type="ARBA" id="ARBA00023136"/>
    </source>
</evidence>
<name>A0A562KN22_SPHWJ</name>
<dbReference type="EMBL" id="VLKK01000002">
    <property type="protein sequence ID" value="TWH96801.1"/>
    <property type="molecule type" value="Genomic_DNA"/>
</dbReference>
<evidence type="ECO:0000256" key="6">
    <source>
        <dbReference type="SAM" id="SignalP"/>
    </source>
</evidence>
<organism evidence="7 8">
    <name type="scientific">Sphingobium wenxiniae (strain DSM 21828 / CGMCC 1.7748 / JZ-1)</name>
    <dbReference type="NCBI Taxonomy" id="595605"/>
    <lineage>
        <taxon>Bacteria</taxon>
        <taxon>Pseudomonadati</taxon>
        <taxon>Pseudomonadota</taxon>
        <taxon>Alphaproteobacteria</taxon>
        <taxon>Sphingomonadales</taxon>
        <taxon>Sphingomonadaceae</taxon>
        <taxon>Sphingobium</taxon>
    </lineage>
</organism>
<evidence type="ECO:0000256" key="3">
    <source>
        <dbReference type="ARBA" id="ARBA00022729"/>
    </source>
</evidence>
<sequence length="281" mass="29687">MIRRSIYFAGSVAAALVLAPPAFAQEEDHSSLTIGVGGAYIPSYEGSDDYRVIPIAQARGKVHDFAFWTRGPALYVDAIPNRDSDGVDFELGPMVNVRLDRTSRKGMKDDAVRALGKRDVAVEAGGFVGIGKTGIFTSAYDNLSARVAVAKDVAGAHKGYVITPAVEYVTPLSMTTFVGLGVSAEYVSKRYGRYYYDVDGANALASGLPIDGRAGDKAGFKKIGVNLSAGKSLSGDIRKGWAIFAAGGYSRMLGRYADSPVVSVAGSKNQWIGALGVGYTF</sequence>
<feature type="chain" id="PRO_5022204488" evidence="6">
    <location>
        <begin position="25"/>
        <end position="281"/>
    </location>
</feature>